<dbReference type="InterPro" id="IPR050701">
    <property type="entry name" value="Histone_Mod_Regulator"/>
</dbReference>
<dbReference type="CDD" id="cd15674">
    <property type="entry name" value="ePHD_PHF14"/>
    <property type="match status" value="1"/>
</dbReference>
<feature type="compositionally biased region" description="Acidic residues" evidence="6">
    <location>
        <begin position="41"/>
        <end position="75"/>
    </location>
</feature>
<feature type="compositionally biased region" description="Acidic residues" evidence="6">
    <location>
        <begin position="756"/>
        <end position="769"/>
    </location>
</feature>
<feature type="coiled-coil region" evidence="5">
    <location>
        <begin position="463"/>
        <end position="511"/>
    </location>
</feature>
<dbReference type="PROSITE" id="PS50016">
    <property type="entry name" value="ZF_PHD_2"/>
    <property type="match status" value="3"/>
</dbReference>
<evidence type="ECO:0000256" key="1">
    <source>
        <dbReference type="ARBA" id="ARBA00022723"/>
    </source>
</evidence>
<evidence type="ECO:0000313" key="10">
    <source>
        <dbReference type="Proteomes" id="UP001159428"/>
    </source>
</evidence>
<keyword evidence="10" id="KW-1185">Reference proteome</keyword>
<dbReference type="CDD" id="cd15561">
    <property type="entry name" value="PHD1_PHF14"/>
    <property type="match status" value="1"/>
</dbReference>
<evidence type="ECO:0000256" key="3">
    <source>
        <dbReference type="ARBA" id="ARBA00022833"/>
    </source>
</evidence>
<evidence type="ECO:0000259" key="8">
    <source>
        <dbReference type="PROSITE" id="PS51805"/>
    </source>
</evidence>
<feature type="compositionally biased region" description="Acidic residues" evidence="6">
    <location>
        <begin position="89"/>
        <end position="112"/>
    </location>
</feature>
<dbReference type="Pfam" id="PF13832">
    <property type="entry name" value="zf-HC5HC2H_2"/>
    <property type="match status" value="1"/>
</dbReference>
<reference evidence="9 10" key="1">
    <citation type="submission" date="2022-05" db="EMBL/GenBank/DDBJ databases">
        <authorList>
            <consortium name="Genoscope - CEA"/>
            <person name="William W."/>
        </authorList>
    </citation>
    <scope>NUCLEOTIDE SEQUENCE [LARGE SCALE GENOMIC DNA]</scope>
</reference>
<accession>A0AAU9WUP7</accession>
<proteinExistence type="predicted"/>
<dbReference type="InterPro" id="IPR013083">
    <property type="entry name" value="Znf_RING/FYVE/PHD"/>
</dbReference>
<dbReference type="Proteomes" id="UP001159428">
    <property type="component" value="Unassembled WGS sequence"/>
</dbReference>
<evidence type="ECO:0008006" key="11">
    <source>
        <dbReference type="Google" id="ProtNLM"/>
    </source>
</evidence>
<dbReference type="CDD" id="cd15563">
    <property type="entry name" value="PHD3_PHF14"/>
    <property type="match status" value="1"/>
</dbReference>
<dbReference type="AlphaFoldDB" id="A0AAU9WUP7"/>
<feature type="compositionally biased region" description="Basic and acidic residues" evidence="6">
    <location>
        <begin position="76"/>
        <end position="88"/>
    </location>
</feature>
<dbReference type="SMART" id="SM00249">
    <property type="entry name" value="PHD"/>
    <property type="match status" value="4"/>
</dbReference>
<gene>
    <name evidence="9" type="ORF">PMEA_00012689</name>
</gene>
<keyword evidence="2 4" id="KW-0863">Zinc-finger</keyword>
<dbReference type="GO" id="GO:0008270">
    <property type="term" value="F:zinc ion binding"/>
    <property type="evidence" value="ECO:0007669"/>
    <property type="project" value="UniProtKB-KW"/>
</dbReference>
<keyword evidence="5" id="KW-0175">Coiled coil</keyword>
<feature type="compositionally biased region" description="Basic and acidic residues" evidence="6">
    <location>
        <begin position="663"/>
        <end position="678"/>
    </location>
</feature>
<feature type="region of interest" description="Disordered" evidence="6">
    <location>
        <begin position="605"/>
        <end position="703"/>
    </location>
</feature>
<dbReference type="InterPro" id="IPR011011">
    <property type="entry name" value="Znf_FYVE_PHD"/>
</dbReference>
<feature type="region of interest" description="Disordered" evidence="6">
    <location>
        <begin position="756"/>
        <end position="824"/>
    </location>
</feature>
<evidence type="ECO:0000256" key="4">
    <source>
        <dbReference type="PROSITE-ProRule" id="PRU00146"/>
    </source>
</evidence>
<dbReference type="GO" id="GO:0006357">
    <property type="term" value="P:regulation of transcription by RNA polymerase II"/>
    <property type="evidence" value="ECO:0007669"/>
    <property type="project" value="TreeGrafter"/>
</dbReference>
<dbReference type="Gene3D" id="3.30.40.10">
    <property type="entry name" value="Zinc/RING finger domain, C3HC4 (zinc finger)"/>
    <property type="match status" value="2"/>
</dbReference>
<feature type="domain" description="PHD-type" evidence="7">
    <location>
        <begin position="552"/>
        <end position="606"/>
    </location>
</feature>
<feature type="compositionally biased region" description="Basic residues" evidence="6">
    <location>
        <begin position="644"/>
        <end position="656"/>
    </location>
</feature>
<evidence type="ECO:0000256" key="2">
    <source>
        <dbReference type="ARBA" id="ARBA00022771"/>
    </source>
</evidence>
<feature type="compositionally biased region" description="Basic and acidic residues" evidence="6">
    <location>
        <begin position="686"/>
        <end position="703"/>
    </location>
</feature>
<dbReference type="InterPro" id="IPR001965">
    <property type="entry name" value="Znf_PHD"/>
</dbReference>
<protein>
    <recommendedName>
        <fullName evidence="11">PHD finger protein 14</fullName>
    </recommendedName>
</protein>
<evidence type="ECO:0000313" key="9">
    <source>
        <dbReference type="EMBL" id="CAH3126567.1"/>
    </source>
</evidence>
<dbReference type="PANTHER" id="PTHR13793">
    <property type="entry name" value="PHD FINGER PROTEINS"/>
    <property type="match status" value="1"/>
</dbReference>
<dbReference type="PROSITE" id="PS01359">
    <property type="entry name" value="ZF_PHD_1"/>
    <property type="match status" value="2"/>
</dbReference>
<keyword evidence="3" id="KW-0862">Zinc</keyword>
<feature type="compositionally biased region" description="Acidic residues" evidence="6">
    <location>
        <begin position="605"/>
        <end position="616"/>
    </location>
</feature>
<sequence>MADKEALEKDTFLKSILNRGPNKRQIKPAGNNSLLQLALGEDSEDSEEDADFELNDDEDDDEGGSGSDEETDITEQQDKGKVTKKVQEVSEDDDDENDVDDDDDDDDDEDGSESLTAVSALTVGDLIEVMKTKAKAVTSQPSSVASSEVSASSKKVDILICGICLDDISDEGDEIVECDNCGITVHEGCYGINDEDSDSGKSNDTDSPTELWFCDACKLGVQPDCELCPNLGGIFKETDTGQWVHLLCALYTPDVAFVKPEQLQCVTLSEVPPYKWGAKDCTLCEDERFCRTGVCIECDAGMCRTYFHVTCAQMYGLLSDVPEECDEDVADPLFAHCRLHADKKTTANRRRQWLAYQSRYKKASERRSAEDKERVKHCLTSIRQEFQAKRMKNLTKVFTPSEKIPRLLSTCPGACRQLFKKAQLLGYTTGQSQGVMNVRRKWFVQPALTSEFVNYYHDRSARLKEMQERQDELRLNNKRLQQEEQNLREKYQALTESVQFLAEEVQERRDESLELHHVLCKLAANELAKPPLLELKKPKHSASQTRIKSLKLNVCATCKTTENQHQLVQCDTCHHHYHLGCVDPPLTRMPKRSAKCLWQCSECDPSEDDEEMEVDPQDTTPISQARHRRVIKEPSKFTPDKGEAKKRKLKTAKRKNPTAQAEDVSKKPKLSSDSEAAPKRGRRPVRRDPEGADKKKKPVDVRTECSVCKHSGTNVNLVRCDNCQLCYHFHCLDPPVKANPKTRGYQWVCKECDESEGESEEDMDVEESNTSDAKTDKKSKEGNDKQEISETYTQKGEENKETSDDSVDHSLVTSPEEKDKKVNL</sequence>
<dbReference type="Gene3D" id="2.30.30.1150">
    <property type="match status" value="2"/>
</dbReference>
<dbReference type="PROSITE" id="PS51805">
    <property type="entry name" value="EPHD"/>
    <property type="match status" value="1"/>
</dbReference>
<name>A0AAU9WUP7_9CNID</name>
<feature type="domain" description="PHD-type" evidence="8">
    <location>
        <begin position="222"/>
        <end position="341"/>
    </location>
</feature>
<feature type="compositionally biased region" description="Basic and acidic residues" evidence="6">
    <location>
        <begin position="795"/>
        <end position="808"/>
    </location>
</feature>
<dbReference type="InterPro" id="IPR034732">
    <property type="entry name" value="EPHD"/>
</dbReference>
<evidence type="ECO:0000256" key="5">
    <source>
        <dbReference type="SAM" id="Coils"/>
    </source>
</evidence>
<dbReference type="EMBL" id="CALNXJ010000022">
    <property type="protein sequence ID" value="CAH3126567.1"/>
    <property type="molecule type" value="Genomic_DNA"/>
</dbReference>
<dbReference type="InterPro" id="IPR001841">
    <property type="entry name" value="Znf_RING"/>
</dbReference>
<feature type="domain" description="PHD-type" evidence="7">
    <location>
        <begin position="158"/>
        <end position="220"/>
    </location>
</feature>
<feature type="compositionally biased region" description="Basic and acidic residues" evidence="6">
    <location>
        <begin position="815"/>
        <end position="824"/>
    </location>
</feature>
<dbReference type="Pfam" id="PF00628">
    <property type="entry name" value="PHD"/>
    <property type="match status" value="3"/>
</dbReference>
<dbReference type="InterPro" id="IPR019786">
    <property type="entry name" value="Zinc_finger_PHD-type_CS"/>
</dbReference>
<dbReference type="SUPFAM" id="SSF57903">
    <property type="entry name" value="FYVE/PHD zinc finger"/>
    <property type="match status" value="3"/>
</dbReference>
<feature type="compositionally biased region" description="Basic and acidic residues" evidence="6">
    <location>
        <begin position="773"/>
        <end position="788"/>
    </location>
</feature>
<feature type="region of interest" description="Disordered" evidence="6">
    <location>
        <begin position="16"/>
        <end position="117"/>
    </location>
</feature>
<organism evidence="9 10">
    <name type="scientific">Pocillopora meandrina</name>
    <dbReference type="NCBI Taxonomy" id="46732"/>
    <lineage>
        <taxon>Eukaryota</taxon>
        <taxon>Metazoa</taxon>
        <taxon>Cnidaria</taxon>
        <taxon>Anthozoa</taxon>
        <taxon>Hexacorallia</taxon>
        <taxon>Scleractinia</taxon>
        <taxon>Astrocoeniina</taxon>
        <taxon>Pocilloporidae</taxon>
        <taxon>Pocillopora</taxon>
    </lineage>
</organism>
<evidence type="ECO:0000259" key="7">
    <source>
        <dbReference type="PROSITE" id="PS50016"/>
    </source>
</evidence>
<feature type="compositionally biased region" description="Basic and acidic residues" evidence="6">
    <location>
        <begin position="631"/>
        <end position="643"/>
    </location>
</feature>
<comment type="caution">
    <text evidence="9">The sequence shown here is derived from an EMBL/GenBank/DDBJ whole genome shotgun (WGS) entry which is preliminary data.</text>
</comment>
<dbReference type="SMART" id="SM00184">
    <property type="entry name" value="RING"/>
    <property type="match status" value="3"/>
</dbReference>
<feature type="domain" description="PHD-type" evidence="7">
    <location>
        <begin position="702"/>
        <end position="755"/>
    </location>
</feature>
<dbReference type="InterPro" id="IPR019787">
    <property type="entry name" value="Znf_PHD-finger"/>
</dbReference>
<dbReference type="CDD" id="cd15562">
    <property type="entry name" value="PHD2_PHF14"/>
    <property type="match status" value="1"/>
</dbReference>
<keyword evidence="1" id="KW-0479">Metal-binding</keyword>
<evidence type="ECO:0000256" key="6">
    <source>
        <dbReference type="SAM" id="MobiDB-lite"/>
    </source>
</evidence>
<dbReference type="PANTHER" id="PTHR13793:SF150">
    <property type="entry name" value="PHD FINGER PROTEIN 14"/>
    <property type="match status" value="1"/>
</dbReference>